<comment type="caution">
    <text evidence="2">The sequence shown here is derived from an EMBL/GenBank/DDBJ whole genome shotgun (WGS) entry which is preliminary data.</text>
</comment>
<evidence type="ECO:0000313" key="2">
    <source>
        <dbReference type="EMBL" id="OAP16563.1"/>
    </source>
</evidence>
<sequence>MEKTSLKLVFLFSLTVIALCLSLSAAREMAKEEVNCIGGHYPDGKKDCNCLPLIAPTMDIYETNESCRTDTECIKYCPKGCKIVDCNFGTCLCSSLGDAREMVKAEVNCIGGKCPEGKKNCNCMPPIAHVMDDIRPCNTDGDCYKFCPRECELGTCYCRCDYGCTCTC</sequence>
<feature type="signal peptide" evidence="1">
    <location>
        <begin position="1"/>
        <end position="26"/>
    </location>
</feature>
<evidence type="ECO:0000313" key="3">
    <source>
        <dbReference type="Proteomes" id="UP000078284"/>
    </source>
</evidence>
<accession>A0A178WGH7</accession>
<proteinExistence type="predicted"/>
<evidence type="ECO:0008006" key="4">
    <source>
        <dbReference type="Google" id="ProtNLM"/>
    </source>
</evidence>
<gene>
    <name evidence="2" type="ordered locus">AXX17_At1g63010</name>
</gene>
<feature type="chain" id="PRO_5008095922" description="Defensin-like protein 263" evidence="1">
    <location>
        <begin position="27"/>
        <end position="168"/>
    </location>
</feature>
<dbReference type="Proteomes" id="UP000078284">
    <property type="component" value="Chromosome 1"/>
</dbReference>
<name>A0A178WGH7_ARATH</name>
<reference evidence="3" key="1">
    <citation type="journal article" date="2016" name="Proc. Natl. Acad. Sci. U.S.A.">
        <title>Chromosome-level assembly of Arabidopsis thaliana Ler reveals the extent of translocation and inversion polymorphisms.</title>
        <authorList>
            <person name="Zapata L."/>
            <person name="Ding J."/>
            <person name="Willing E.M."/>
            <person name="Hartwig B."/>
            <person name="Bezdan D."/>
            <person name="Jiao W.B."/>
            <person name="Patel V."/>
            <person name="Velikkakam James G."/>
            <person name="Koornneef M."/>
            <person name="Ossowski S."/>
            <person name="Schneeberger K."/>
        </authorList>
    </citation>
    <scope>NUCLEOTIDE SEQUENCE [LARGE SCALE GENOMIC DNA]</scope>
    <source>
        <strain evidence="3">cv. Landsberg erecta</strain>
    </source>
</reference>
<dbReference type="ExpressionAtlas" id="A0A178WGH7">
    <property type="expression patterns" value="baseline and differential"/>
</dbReference>
<evidence type="ECO:0000256" key="1">
    <source>
        <dbReference type="SAM" id="SignalP"/>
    </source>
</evidence>
<dbReference type="AlphaFoldDB" id="A0A178WGH7"/>
<organism evidence="2 3">
    <name type="scientific">Arabidopsis thaliana</name>
    <name type="common">Mouse-ear cress</name>
    <dbReference type="NCBI Taxonomy" id="3702"/>
    <lineage>
        <taxon>Eukaryota</taxon>
        <taxon>Viridiplantae</taxon>
        <taxon>Streptophyta</taxon>
        <taxon>Embryophyta</taxon>
        <taxon>Tracheophyta</taxon>
        <taxon>Spermatophyta</taxon>
        <taxon>Magnoliopsida</taxon>
        <taxon>eudicotyledons</taxon>
        <taxon>Gunneridae</taxon>
        <taxon>Pentapetalae</taxon>
        <taxon>rosids</taxon>
        <taxon>malvids</taxon>
        <taxon>Brassicales</taxon>
        <taxon>Brassicaceae</taxon>
        <taxon>Camelineae</taxon>
        <taxon>Arabidopsis</taxon>
    </lineage>
</organism>
<protein>
    <recommendedName>
        <fullName evidence="4">Defensin-like protein 263</fullName>
    </recommendedName>
</protein>
<keyword evidence="1" id="KW-0732">Signal</keyword>
<dbReference type="EMBL" id="LUHQ01000001">
    <property type="protein sequence ID" value="OAP16563.1"/>
    <property type="molecule type" value="Genomic_DNA"/>
</dbReference>